<reference evidence="1" key="2">
    <citation type="journal article" date="2015" name="Fish Shellfish Immunol.">
        <title>Early steps in the European eel (Anguilla anguilla)-Vibrio vulnificus interaction in the gills: Role of the RtxA13 toxin.</title>
        <authorList>
            <person name="Callol A."/>
            <person name="Pajuelo D."/>
            <person name="Ebbesson L."/>
            <person name="Teles M."/>
            <person name="MacKenzie S."/>
            <person name="Amaro C."/>
        </authorList>
    </citation>
    <scope>NUCLEOTIDE SEQUENCE</scope>
</reference>
<organism evidence="1">
    <name type="scientific">Anguilla anguilla</name>
    <name type="common">European freshwater eel</name>
    <name type="synonym">Muraena anguilla</name>
    <dbReference type="NCBI Taxonomy" id="7936"/>
    <lineage>
        <taxon>Eukaryota</taxon>
        <taxon>Metazoa</taxon>
        <taxon>Chordata</taxon>
        <taxon>Craniata</taxon>
        <taxon>Vertebrata</taxon>
        <taxon>Euteleostomi</taxon>
        <taxon>Actinopterygii</taxon>
        <taxon>Neopterygii</taxon>
        <taxon>Teleostei</taxon>
        <taxon>Anguilliformes</taxon>
        <taxon>Anguillidae</taxon>
        <taxon>Anguilla</taxon>
    </lineage>
</organism>
<name>A0A0E9RUC3_ANGAN</name>
<protein>
    <submittedName>
        <fullName evidence="1">Uncharacterized protein</fullName>
    </submittedName>
</protein>
<sequence>MRFPKRDSKKNKAVPVDWLVCQ</sequence>
<dbReference type="AlphaFoldDB" id="A0A0E9RUC3"/>
<reference evidence="1" key="1">
    <citation type="submission" date="2014-11" db="EMBL/GenBank/DDBJ databases">
        <authorList>
            <person name="Amaro Gonzalez C."/>
        </authorList>
    </citation>
    <scope>NUCLEOTIDE SEQUENCE</scope>
</reference>
<proteinExistence type="predicted"/>
<accession>A0A0E9RUC3</accession>
<dbReference type="EMBL" id="GBXM01075841">
    <property type="protein sequence ID" value="JAH32736.1"/>
    <property type="molecule type" value="Transcribed_RNA"/>
</dbReference>
<evidence type="ECO:0000313" key="1">
    <source>
        <dbReference type="EMBL" id="JAH32736.1"/>
    </source>
</evidence>